<evidence type="ECO:0000313" key="2">
    <source>
        <dbReference type="Proteomes" id="UP001320831"/>
    </source>
</evidence>
<dbReference type="Proteomes" id="UP001320831">
    <property type="component" value="Unassembled WGS sequence"/>
</dbReference>
<accession>A0ABT2LTN1</accession>
<comment type="caution">
    <text evidence="1">The sequence shown here is derived from an EMBL/GenBank/DDBJ whole genome shotgun (WGS) entry which is preliminary data.</text>
</comment>
<sequence length="51" mass="5897">MKIVRTFLDSLLTDIRYQQIGRQPRVYTTLAPLGLAPLLGMPPSRTDNRRR</sequence>
<dbReference type="EMBL" id="JAOCZP010000004">
    <property type="protein sequence ID" value="MCT7376549.1"/>
    <property type="molecule type" value="Genomic_DNA"/>
</dbReference>
<keyword evidence="2" id="KW-1185">Reference proteome</keyword>
<name>A0ABT2LTN1_9HYPH</name>
<reference evidence="1 2" key="1">
    <citation type="submission" date="2022-09" db="EMBL/GenBank/DDBJ databases">
        <title>Chelativorans salina sp. nov., a novel slightly halophilic bacterium isolated from a saline lake sediment enrichment.</title>
        <authorList>
            <person name="Gao L."/>
            <person name="Fang B.-Z."/>
            <person name="Li W.-J."/>
        </authorList>
    </citation>
    <scope>NUCLEOTIDE SEQUENCE [LARGE SCALE GENOMIC DNA]</scope>
    <source>
        <strain evidence="1 2">EGI FJ00035</strain>
    </source>
</reference>
<proteinExistence type="predicted"/>
<gene>
    <name evidence="1" type="ORF">N5A92_16060</name>
</gene>
<protein>
    <submittedName>
        <fullName evidence="1">Uncharacterized protein</fullName>
    </submittedName>
</protein>
<evidence type="ECO:0000313" key="1">
    <source>
        <dbReference type="EMBL" id="MCT7376549.1"/>
    </source>
</evidence>
<organism evidence="1 2">
    <name type="scientific">Chelativorans salis</name>
    <dbReference type="NCBI Taxonomy" id="2978478"/>
    <lineage>
        <taxon>Bacteria</taxon>
        <taxon>Pseudomonadati</taxon>
        <taxon>Pseudomonadota</taxon>
        <taxon>Alphaproteobacteria</taxon>
        <taxon>Hyphomicrobiales</taxon>
        <taxon>Phyllobacteriaceae</taxon>
        <taxon>Chelativorans</taxon>
    </lineage>
</organism>
<dbReference type="RefSeq" id="WP_260904580.1">
    <property type="nucleotide sequence ID" value="NZ_JAOCZP010000004.1"/>
</dbReference>